<name>A0AAP5H778_PAEAM</name>
<dbReference type="EMBL" id="JAVDTR010000014">
    <property type="protein sequence ID" value="MDR6726028.1"/>
    <property type="molecule type" value="Genomic_DNA"/>
</dbReference>
<sequence length="296" mass="31678">MDHRPSLHTFGSSAYIQTRDGRKLHYMSKGSGELTVVFESGMGLSRSTWGLVAPAITEHVRTVVYDRAGAGRSEVDSAPRSLNRMAEDLGDLLSALGPGPFILVGHSWGGPIVRTAAAANTSQLRGIVLVDPSDEHCELYFSSLAKKSFALNGFLIPIMAHTGLYRLLGSKAGKVQPDDVVADHLKEDFTVQAAKTMLAEGKTFLDDMTALLAQPPALGDLEVSVISGTKPGKGEGKIRTALIAAHRQTVSKLSNARWIGADQSGHTVMYTDPQVIIDEIVRMINNASSGATIEQK</sequence>
<evidence type="ECO:0000313" key="3">
    <source>
        <dbReference type="Proteomes" id="UP001254832"/>
    </source>
</evidence>
<proteinExistence type="predicted"/>
<dbReference type="PANTHER" id="PTHR43433">
    <property type="entry name" value="HYDROLASE, ALPHA/BETA FOLD FAMILY PROTEIN"/>
    <property type="match status" value="1"/>
</dbReference>
<dbReference type="InterPro" id="IPR000073">
    <property type="entry name" value="AB_hydrolase_1"/>
</dbReference>
<dbReference type="AlphaFoldDB" id="A0AAP5H778"/>
<comment type="caution">
    <text evidence="2">The sequence shown here is derived from an EMBL/GenBank/DDBJ whole genome shotgun (WGS) entry which is preliminary data.</text>
</comment>
<dbReference type="Pfam" id="PF12697">
    <property type="entry name" value="Abhydrolase_6"/>
    <property type="match status" value="1"/>
</dbReference>
<dbReference type="RefSeq" id="WP_310143812.1">
    <property type="nucleotide sequence ID" value="NZ_JAVDTR010000014.1"/>
</dbReference>
<dbReference type="SUPFAM" id="SSF53474">
    <property type="entry name" value="alpha/beta-Hydrolases"/>
    <property type="match status" value="1"/>
</dbReference>
<dbReference type="Proteomes" id="UP001254832">
    <property type="component" value="Unassembled WGS sequence"/>
</dbReference>
<dbReference type="InterPro" id="IPR029058">
    <property type="entry name" value="AB_hydrolase_fold"/>
</dbReference>
<evidence type="ECO:0000313" key="2">
    <source>
        <dbReference type="EMBL" id="MDR6726028.1"/>
    </source>
</evidence>
<evidence type="ECO:0000259" key="1">
    <source>
        <dbReference type="Pfam" id="PF12697"/>
    </source>
</evidence>
<gene>
    <name evidence="2" type="ORF">J2W91_004533</name>
</gene>
<dbReference type="InterPro" id="IPR050471">
    <property type="entry name" value="AB_hydrolase"/>
</dbReference>
<reference evidence="2" key="1">
    <citation type="submission" date="2023-07" db="EMBL/GenBank/DDBJ databases">
        <title>Sorghum-associated microbial communities from plants grown in Nebraska, USA.</title>
        <authorList>
            <person name="Schachtman D."/>
        </authorList>
    </citation>
    <scope>NUCLEOTIDE SEQUENCE</scope>
    <source>
        <strain evidence="2">BE80</strain>
    </source>
</reference>
<feature type="domain" description="AB hydrolase-1" evidence="1">
    <location>
        <begin position="36"/>
        <end position="278"/>
    </location>
</feature>
<accession>A0AAP5H778</accession>
<organism evidence="2 3">
    <name type="scientific">Paenibacillus amylolyticus</name>
    <dbReference type="NCBI Taxonomy" id="1451"/>
    <lineage>
        <taxon>Bacteria</taxon>
        <taxon>Bacillati</taxon>
        <taxon>Bacillota</taxon>
        <taxon>Bacilli</taxon>
        <taxon>Bacillales</taxon>
        <taxon>Paenibacillaceae</taxon>
        <taxon>Paenibacillus</taxon>
    </lineage>
</organism>
<dbReference type="Gene3D" id="3.40.50.1820">
    <property type="entry name" value="alpha/beta hydrolase"/>
    <property type="match status" value="1"/>
</dbReference>
<dbReference type="PANTHER" id="PTHR43433:SF5">
    <property type="entry name" value="AB HYDROLASE-1 DOMAIN-CONTAINING PROTEIN"/>
    <property type="match status" value="1"/>
</dbReference>
<protein>
    <submittedName>
        <fullName evidence="2">Pimeloyl-ACP methyl ester carboxylesterase</fullName>
    </submittedName>
</protein>